<evidence type="ECO:0000313" key="3">
    <source>
        <dbReference type="Proteomes" id="UP000005801"/>
    </source>
</evidence>
<feature type="domain" description="Transcription factor zinc-finger" evidence="1">
    <location>
        <begin position="148"/>
        <end position="189"/>
    </location>
</feature>
<protein>
    <recommendedName>
        <fullName evidence="1">Transcription factor zinc-finger domain-containing protein</fullName>
    </recommendedName>
</protein>
<proteinExistence type="predicted"/>
<evidence type="ECO:0000259" key="1">
    <source>
        <dbReference type="Pfam" id="PF13453"/>
    </source>
</evidence>
<dbReference type="Pfam" id="PF13453">
    <property type="entry name" value="Zn_ribbon_TFIIB"/>
    <property type="match status" value="1"/>
</dbReference>
<dbReference type="RefSeq" id="WP_006977188.1">
    <property type="nucleotide sequence ID" value="NZ_ABCS01000193.1"/>
</dbReference>
<organism evidence="2 3">
    <name type="scientific">Plesiocystis pacifica SIR-1</name>
    <dbReference type="NCBI Taxonomy" id="391625"/>
    <lineage>
        <taxon>Bacteria</taxon>
        <taxon>Pseudomonadati</taxon>
        <taxon>Myxococcota</taxon>
        <taxon>Polyangia</taxon>
        <taxon>Nannocystales</taxon>
        <taxon>Nannocystaceae</taxon>
        <taxon>Plesiocystis</taxon>
    </lineage>
</organism>
<sequence>MHIVVDCSHCGRQYDATGYTVGSRFRCHCSVILTVEAHVPAAPVAPPPVQTQAQSQAPSERLGSRLAANVEGGGIETAVVRCSACGAPRGDGLNCDHCGSSFARYERDRTGICPYCTSRVSEAARFCHGCGNALTGGQAIGHQTDMACPSCGSEHRMHQRELGPDLSLLECSRCAGLWLDKRTFEHVVRRAEEMITEVPAGQASGPPGGRSVAGAGTNSIRYRPCPVCNTLMNRSQYGRYSRVIVDTCKEHGVWLDEGELTQILEWVRDGGLERARQTRHEKRKDEIRMQMMQARFDQSNEDKRGGRNAYRGGTDSLLLQLFR</sequence>
<gene>
    <name evidence="2" type="ORF">PPSIR1_02678</name>
</gene>
<dbReference type="InterPro" id="IPR027392">
    <property type="entry name" value="TF_Znf"/>
</dbReference>
<comment type="caution">
    <text evidence="2">The sequence shown here is derived from an EMBL/GenBank/DDBJ whole genome shotgun (WGS) entry which is preliminary data.</text>
</comment>
<dbReference type="STRING" id="391625.PPSIR1_02678"/>
<name>A6GKF2_9BACT</name>
<dbReference type="eggNOG" id="COG3809">
    <property type="taxonomic scope" value="Bacteria"/>
</dbReference>
<reference evidence="2 3" key="1">
    <citation type="submission" date="2007-06" db="EMBL/GenBank/DDBJ databases">
        <authorList>
            <person name="Shimkets L."/>
            <person name="Ferriera S."/>
            <person name="Johnson J."/>
            <person name="Kravitz S."/>
            <person name="Beeson K."/>
            <person name="Sutton G."/>
            <person name="Rogers Y.-H."/>
            <person name="Friedman R."/>
            <person name="Frazier M."/>
            <person name="Venter J.C."/>
        </authorList>
    </citation>
    <scope>NUCLEOTIDE SEQUENCE [LARGE SCALE GENOMIC DNA]</scope>
    <source>
        <strain evidence="2 3">SIR-1</strain>
    </source>
</reference>
<dbReference type="Proteomes" id="UP000005801">
    <property type="component" value="Unassembled WGS sequence"/>
</dbReference>
<evidence type="ECO:0000313" key="2">
    <source>
        <dbReference type="EMBL" id="EDM73654.1"/>
    </source>
</evidence>
<accession>A6GKF2</accession>
<keyword evidence="3" id="KW-1185">Reference proteome</keyword>
<dbReference type="AlphaFoldDB" id="A6GKF2"/>
<dbReference type="EMBL" id="ABCS01000193">
    <property type="protein sequence ID" value="EDM73654.1"/>
    <property type="molecule type" value="Genomic_DNA"/>
</dbReference>